<dbReference type="InterPro" id="IPR051045">
    <property type="entry name" value="TonB-dependent_transducer"/>
</dbReference>
<dbReference type="Proteomes" id="UP001211872">
    <property type="component" value="Chromosome"/>
</dbReference>
<reference evidence="13 14" key="1">
    <citation type="journal article" date="2011" name="Int. J. Syst. Evol. Microbiol.">
        <title>Hymenobacter yonginensis sp. nov., isolated from a mesotrophic artificial lake.</title>
        <authorList>
            <person name="Joung Y."/>
            <person name="Cho S.H."/>
            <person name="Kim H."/>
            <person name="Kim S.B."/>
            <person name="Joh K."/>
        </authorList>
    </citation>
    <scope>NUCLEOTIDE SEQUENCE [LARGE SCALE GENOMIC DNA]</scope>
    <source>
        <strain evidence="13 14">KCTC 22745</strain>
    </source>
</reference>
<dbReference type="PROSITE" id="PS52015">
    <property type="entry name" value="TONB_CTD"/>
    <property type="match status" value="1"/>
</dbReference>
<dbReference type="SUPFAM" id="SSF74653">
    <property type="entry name" value="TolA/TonB C-terminal domain"/>
    <property type="match status" value="1"/>
</dbReference>
<feature type="domain" description="TonB C-terminal" evidence="12">
    <location>
        <begin position="92"/>
        <end position="183"/>
    </location>
</feature>
<evidence type="ECO:0000256" key="10">
    <source>
        <dbReference type="SAM" id="MobiDB-lite"/>
    </source>
</evidence>
<feature type="signal peptide" evidence="11">
    <location>
        <begin position="1"/>
        <end position="19"/>
    </location>
</feature>
<comment type="subcellular location">
    <subcellularLocation>
        <location evidence="1">Cell inner membrane</location>
        <topology evidence="1">Single-pass membrane protein</topology>
        <orientation evidence="1">Periplasmic side</orientation>
    </subcellularLocation>
</comment>
<keyword evidence="8" id="KW-1133">Transmembrane helix</keyword>
<keyword evidence="14" id="KW-1185">Reference proteome</keyword>
<protein>
    <submittedName>
        <fullName evidence="13">TonB family protein</fullName>
    </submittedName>
</protein>
<evidence type="ECO:0000313" key="14">
    <source>
        <dbReference type="Proteomes" id="UP001211872"/>
    </source>
</evidence>
<evidence type="ECO:0000256" key="6">
    <source>
        <dbReference type="ARBA" id="ARBA00022692"/>
    </source>
</evidence>
<dbReference type="PANTHER" id="PTHR33446">
    <property type="entry name" value="PROTEIN TONB-RELATED"/>
    <property type="match status" value="1"/>
</dbReference>
<dbReference type="InterPro" id="IPR006260">
    <property type="entry name" value="TonB/TolA_C"/>
</dbReference>
<feature type="chain" id="PRO_5046487308" evidence="11">
    <location>
        <begin position="20"/>
        <end position="183"/>
    </location>
</feature>
<gene>
    <name evidence="13" type="ORF">O9Z63_16040</name>
</gene>
<name>A0ABY7PPG0_9BACT</name>
<evidence type="ECO:0000256" key="8">
    <source>
        <dbReference type="ARBA" id="ARBA00022989"/>
    </source>
</evidence>
<dbReference type="Gene3D" id="3.30.1150.10">
    <property type="match status" value="1"/>
</dbReference>
<evidence type="ECO:0000256" key="9">
    <source>
        <dbReference type="ARBA" id="ARBA00023136"/>
    </source>
</evidence>
<dbReference type="PANTHER" id="PTHR33446:SF2">
    <property type="entry name" value="PROTEIN TONB"/>
    <property type="match status" value="1"/>
</dbReference>
<keyword evidence="4" id="KW-1003">Cell membrane</keyword>
<comment type="similarity">
    <text evidence="2">Belongs to the TonB family.</text>
</comment>
<dbReference type="RefSeq" id="WP_270126353.1">
    <property type="nucleotide sequence ID" value="NZ_CP115396.1"/>
</dbReference>
<dbReference type="Pfam" id="PF03544">
    <property type="entry name" value="TonB_C"/>
    <property type="match status" value="1"/>
</dbReference>
<dbReference type="InterPro" id="IPR037682">
    <property type="entry name" value="TonB_C"/>
</dbReference>
<organism evidence="13 14">
    <name type="scientific">Hymenobacter yonginensis</name>
    <dbReference type="NCBI Taxonomy" id="748197"/>
    <lineage>
        <taxon>Bacteria</taxon>
        <taxon>Pseudomonadati</taxon>
        <taxon>Bacteroidota</taxon>
        <taxon>Cytophagia</taxon>
        <taxon>Cytophagales</taxon>
        <taxon>Hymenobacteraceae</taxon>
        <taxon>Hymenobacter</taxon>
    </lineage>
</organism>
<keyword evidence="9" id="KW-0472">Membrane</keyword>
<evidence type="ECO:0000313" key="13">
    <source>
        <dbReference type="EMBL" id="WBO83880.1"/>
    </source>
</evidence>
<keyword evidence="5" id="KW-0997">Cell inner membrane</keyword>
<keyword evidence="7" id="KW-0653">Protein transport</keyword>
<evidence type="ECO:0000256" key="1">
    <source>
        <dbReference type="ARBA" id="ARBA00004383"/>
    </source>
</evidence>
<evidence type="ECO:0000256" key="3">
    <source>
        <dbReference type="ARBA" id="ARBA00022448"/>
    </source>
</evidence>
<keyword evidence="3" id="KW-0813">Transport</keyword>
<accession>A0ABY7PPG0</accession>
<dbReference type="NCBIfam" id="TIGR01352">
    <property type="entry name" value="tonB_Cterm"/>
    <property type="match status" value="1"/>
</dbReference>
<keyword evidence="11" id="KW-0732">Signal</keyword>
<sequence length="183" mass="20433">MKTMMLLALLCLLSGEAWAQARKTSTPVAAQPRQKQARKKPLPGKPHIEAPTLSTVTVVSDNEQQVYCLKDTTSSTTPIIYNYVRQMPAFPGGHEAMQAFLQKNLRWPENGGMICAEGRVFVNFIVGKEGRLREFKVLKELDPLLDAEALRVAQLLDGRFTPGAQDGRPVDVYYTVAVTFRIR</sequence>
<evidence type="ECO:0000256" key="7">
    <source>
        <dbReference type="ARBA" id="ARBA00022927"/>
    </source>
</evidence>
<evidence type="ECO:0000256" key="4">
    <source>
        <dbReference type="ARBA" id="ARBA00022475"/>
    </source>
</evidence>
<evidence type="ECO:0000259" key="12">
    <source>
        <dbReference type="PROSITE" id="PS52015"/>
    </source>
</evidence>
<evidence type="ECO:0000256" key="11">
    <source>
        <dbReference type="SAM" id="SignalP"/>
    </source>
</evidence>
<evidence type="ECO:0000256" key="2">
    <source>
        <dbReference type="ARBA" id="ARBA00006555"/>
    </source>
</evidence>
<dbReference type="EMBL" id="CP115396">
    <property type="protein sequence ID" value="WBO83880.1"/>
    <property type="molecule type" value="Genomic_DNA"/>
</dbReference>
<proteinExistence type="inferred from homology"/>
<keyword evidence="6" id="KW-0812">Transmembrane</keyword>
<evidence type="ECO:0000256" key="5">
    <source>
        <dbReference type="ARBA" id="ARBA00022519"/>
    </source>
</evidence>
<feature type="region of interest" description="Disordered" evidence="10">
    <location>
        <begin position="24"/>
        <end position="47"/>
    </location>
</feature>